<feature type="binding site" evidence="17">
    <location>
        <position position="318"/>
    </location>
    <ligand>
        <name>(6S)-NADPHX</name>
        <dbReference type="ChEBI" id="CHEBI:64076"/>
    </ligand>
</feature>
<evidence type="ECO:0000256" key="18">
    <source>
        <dbReference type="HAMAP-Rule" id="MF_01966"/>
    </source>
</evidence>
<name>A0ABQ3KBM3_9DEIO</name>
<dbReference type="PROSITE" id="PS51385">
    <property type="entry name" value="YJEF_N"/>
    <property type="match status" value="1"/>
</dbReference>
<dbReference type="HAMAP" id="MF_01965">
    <property type="entry name" value="NADHX_dehydratase"/>
    <property type="match status" value="1"/>
</dbReference>
<gene>
    <name evidence="17" type="primary">nnrD</name>
    <name evidence="18" type="synonym">nnrE</name>
    <name evidence="23" type="ORF">GCM10017783_14970</name>
</gene>
<comment type="similarity">
    <text evidence="18">Belongs to the NnrE/AIBP family.</text>
</comment>
<dbReference type="InterPro" id="IPR030677">
    <property type="entry name" value="Nnr"/>
</dbReference>
<keyword evidence="6 17" id="KW-0547">Nucleotide-binding</keyword>
<evidence type="ECO:0000256" key="16">
    <source>
        <dbReference type="ARBA" id="ARBA00049209"/>
    </source>
</evidence>
<feature type="binding site" evidence="17">
    <location>
        <begin position="398"/>
        <end position="402"/>
    </location>
    <ligand>
        <name>AMP</name>
        <dbReference type="ChEBI" id="CHEBI:456215"/>
    </ligand>
</feature>
<feature type="binding site" evidence="17">
    <location>
        <position position="427"/>
    </location>
    <ligand>
        <name>(6S)-NADPHX</name>
        <dbReference type="ChEBI" id="CHEBI:64076"/>
    </ligand>
</feature>
<evidence type="ECO:0000256" key="17">
    <source>
        <dbReference type="HAMAP-Rule" id="MF_01965"/>
    </source>
</evidence>
<evidence type="ECO:0000256" key="3">
    <source>
        <dbReference type="ARBA" id="ARBA00006001"/>
    </source>
</evidence>
<evidence type="ECO:0000313" key="23">
    <source>
        <dbReference type="EMBL" id="GHG03540.1"/>
    </source>
</evidence>
<feature type="binding site" evidence="18">
    <location>
        <position position="162"/>
    </location>
    <ligand>
        <name>K(+)</name>
        <dbReference type="ChEBI" id="CHEBI:29103"/>
    </ligand>
</feature>
<reference evidence="24" key="1">
    <citation type="journal article" date="2019" name="Int. J. Syst. Evol. Microbiol.">
        <title>The Global Catalogue of Microorganisms (GCM) 10K type strain sequencing project: providing services to taxonomists for standard genome sequencing and annotation.</title>
        <authorList>
            <consortium name="The Broad Institute Genomics Platform"/>
            <consortium name="The Broad Institute Genome Sequencing Center for Infectious Disease"/>
            <person name="Wu L."/>
            <person name="Ma J."/>
        </authorList>
    </citation>
    <scope>NUCLEOTIDE SEQUENCE [LARGE SCALE GENOMIC DNA]</scope>
    <source>
        <strain evidence="24">CGMCC 1.18439</strain>
    </source>
</reference>
<keyword evidence="13" id="KW-0511">Multifunctional enzyme</keyword>
<dbReference type="PANTHER" id="PTHR12592:SF0">
    <property type="entry name" value="ATP-DEPENDENT (S)-NAD(P)H-HYDRATE DEHYDRATASE"/>
    <property type="match status" value="1"/>
</dbReference>
<evidence type="ECO:0000256" key="15">
    <source>
        <dbReference type="ARBA" id="ARBA00048238"/>
    </source>
</evidence>
<comment type="similarity">
    <text evidence="17">Belongs to the NnrD/CARKD family.</text>
</comment>
<dbReference type="PIRSF" id="PIRSF017184">
    <property type="entry name" value="Nnr"/>
    <property type="match status" value="1"/>
</dbReference>
<dbReference type="PROSITE" id="PS51383">
    <property type="entry name" value="YJEF_C_3"/>
    <property type="match status" value="1"/>
</dbReference>
<comment type="catalytic activity">
    <reaction evidence="1 18 19">
        <text>(6R)-NADHX = (6S)-NADHX</text>
        <dbReference type="Rhea" id="RHEA:32215"/>
        <dbReference type="ChEBI" id="CHEBI:64074"/>
        <dbReference type="ChEBI" id="CHEBI:64075"/>
        <dbReference type="EC" id="5.1.99.6"/>
    </reaction>
</comment>
<keyword evidence="5 18" id="KW-0479">Metal-binding</keyword>
<dbReference type="PROSITE" id="PS01050">
    <property type="entry name" value="YJEF_C_2"/>
    <property type="match status" value="1"/>
</dbReference>
<feature type="binding site" evidence="18">
    <location>
        <position position="159"/>
    </location>
    <ligand>
        <name>(6S)-NADPHX</name>
        <dbReference type="ChEBI" id="CHEBI:64076"/>
    </ligand>
</feature>
<comment type="catalytic activity">
    <reaction evidence="16 17 19">
        <text>(6S)-NADPHX + ADP = AMP + phosphate + NADPH + H(+)</text>
        <dbReference type="Rhea" id="RHEA:32235"/>
        <dbReference type="ChEBI" id="CHEBI:15378"/>
        <dbReference type="ChEBI" id="CHEBI:43474"/>
        <dbReference type="ChEBI" id="CHEBI:57783"/>
        <dbReference type="ChEBI" id="CHEBI:64076"/>
        <dbReference type="ChEBI" id="CHEBI:456215"/>
        <dbReference type="ChEBI" id="CHEBI:456216"/>
        <dbReference type="EC" id="4.2.1.136"/>
    </reaction>
</comment>
<dbReference type="Pfam" id="PF03853">
    <property type="entry name" value="YjeF_N"/>
    <property type="match status" value="1"/>
</dbReference>
<evidence type="ECO:0000256" key="13">
    <source>
        <dbReference type="ARBA" id="ARBA00023268"/>
    </source>
</evidence>
<feature type="binding site" evidence="18">
    <location>
        <position position="122"/>
    </location>
    <ligand>
        <name>K(+)</name>
        <dbReference type="ChEBI" id="CHEBI:29103"/>
    </ligand>
</feature>
<evidence type="ECO:0000256" key="20">
    <source>
        <dbReference type="SAM" id="MobiDB-lite"/>
    </source>
</evidence>
<keyword evidence="12 17" id="KW-0456">Lyase</keyword>
<keyword evidence="7 17" id="KW-0067">ATP-binding</keyword>
<feature type="domain" description="YjeF N-terminal" evidence="22">
    <location>
        <begin position="11"/>
        <end position="216"/>
    </location>
</feature>
<comment type="caution">
    <text evidence="18">Lacks conserved residue(s) required for the propagation of feature annotation.</text>
</comment>
<evidence type="ECO:0000256" key="19">
    <source>
        <dbReference type="PIRNR" id="PIRNR017184"/>
    </source>
</evidence>
<dbReference type="NCBIfam" id="TIGR00197">
    <property type="entry name" value="yjeF_nterm"/>
    <property type="match status" value="1"/>
</dbReference>
<proteinExistence type="inferred from homology"/>
<dbReference type="PANTHER" id="PTHR12592">
    <property type="entry name" value="ATP-DEPENDENT (S)-NAD(P)H-HYDRATE DEHYDRATASE FAMILY MEMBER"/>
    <property type="match status" value="1"/>
</dbReference>
<comment type="catalytic activity">
    <reaction evidence="15 17 19">
        <text>(6S)-NADHX + ADP = AMP + phosphate + NADH + H(+)</text>
        <dbReference type="Rhea" id="RHEA:32223"/>
        <dbReference type="ChEBI" id="CHEBI:15378"/>
        <dbReference type="ChEBI" id="CHEBI:43474"/>
        <dbReference type="ChEBI" id="CHEBI:57945"/>
        <dbReference type="ChEBI" id="CHEBI:64074"/>
        <dbReference type="ChEBI" id="CHEBI:456215"/>
        <dbReference type="ChEBI" id="CHEBI:456216"/>
        <dbReference type="EC" id="4.2.1.136"/>
    </reaction>
</comment>
<accession>A0ABQ3KBM3</accession>
<keyword evidence="24" id="KW-1185">Reference proteome</keyword>
<comment type="function">
    <text evidence="18">Catalyzes the epimerization of the S- and R-forms of NAD(P)HX, a damaged form of NAD(P)H that is a result of enzymatic or heat-dependent hydration. This is a prerequisite for the S-specific NAD(P)H-hydrate dehydratase to allow the repair of both epimers of NAD(P)HX.</text>
</comment>
<feature type="region of interest" description="Disordered" evidence="20">
    <location>
        <begin position="489"/>
        <end position="511"/>
    </location>
</feature>
<comment type="function">
    <text evidence="14 19">Bifunctional enzyme that catalyzes the epimerization of the S- and R-forms of NAD(P)HX and the dehydration of the S-form of NAD(P)HX at the expense of ADP, which is converted to AMP. This allows the repair of both epimers of NAD(P)HX, a damaged form of NAD(P)H that is a result of enzymatic or heat-dependent hydration.</text>
</comment>
<evidence type="ECO:0000256" key="1">
    <source>
        <dbReference type="ARBA" id="ARBA00000013"/>
    </source>
</evidence>
<dbReference type="Gene3D" id="3.40.1190.20">
    <property type="match status" value="1"/>
</dbReference>
<comment type="catalytic activity">
    <reaction evidence="2 18 19">
        <text>(6R)-NADPHX = (6S)-NADPHX</text>
        <dbReference type="Rhea" id="RHEA:32227"/>
        <dbReference type="ChEBI" id="CHEBI:64076"/>
        <dbReference type="ChEBI" id="CHEBI:64077"/>
        <dbReference type="EC" id="5.1.99.6"/>
    </reaction>
</comment>
<feature type="binding site" evidence="17">
    <location>
        <position position="426"/>
    </location>
    <ligand>
        <name>AMP</name>
        <dbReference type="ChEBI" id="CHEBI:456215"/>
    </ligand>
</feature>
<dbReference type="InterPro" id="IPR004443">
    <property type="entry name" value="YjeF_N_dom"/>
</dbReference>
<feature type="binding site" evidence="17">
    <location>
        <position position="260"/>
    </location>
    <ligand>
        <name>(6S)-NADPHX</name>
        <dbReference type="ChEBI" id="CHEBI:64076"/>
    </ligand>
</feature>
<evidence type="ECO:0000256" key="12">
    <source>
        <dbReference type="ARBA" id="ARBA00023239"/>
    </source>
</evidence>
<feature type="binding site" evidence="18">
    <location>
        <position position="59"/>
    </location>
    <ligand>
        <name>K(+)</name>
        <dbReference type="ChEBI" id="CHEBI:29103"/>
    </ligand>
</feature>
<sequence length="511" mass="51560">MTDYVFTAAGIRALDARLDAAGLLELAMEEAGRAVAAALLDLSAERPGPFALLAGGGANGGDALVAARHLHAAGRQVRVLAAPSPHPLTQRNRERLAAVGVAVEPLSAEAVATLGPVAAWADGLLGTGISGELRGELAAVVEALNARTCSGLEPVLAIDLPSGLLADRADAGPLSVRATHTLALSGYKPAHLFGPAAERCGTLTLARLAVPPAWAEAEARATRFTDAELGAWLPRREASAHKGTAGRVWVVGGSAGMEGAAALAGVGALRAGAGLVTLHSEAELPLPMPELMRTRHPSLGQWVQEEGQRPDAVALGMGLGPQAAALARQVLTWAVPTVLDADALQPELSGLGHVQCLWTPHPGEAARLLECSVAEVTADPLSAAEQVQRRYGGVVVLKGGPSVVAWAGGLSVARGGHPGMASAGMGDTLAGILAALLAAGMAPQQAAAAGVRLHARAGERAARRFGYGLSASDVAAELGGGWADLGGPAADPRVPCPTPAGGAELRRPELL</sequence>
<dbReference type="InterPro" id="IPR017953">
    <property type="entry name" value="Carbohydrate_kinase_pred_CS"/>
</dbReference>
<evidence type="ECO:0000313" key="24">
    <source>
        <dbReference type="Proteomes" id="UP000632154"/>
    </source>
</evidence>
<keyword evidence="8 17" id="KW-0521">NADP</keyword>
<feature type="binding site" evidence="18">
    <location>
        <begin position="58"/>
        <end position="62"/>
    </location>
    <ligand>
        <name>(6S)-NADPHX</name>
        <dbReference type="ChEBI" id="CHEBI:64076"/>
    </ligand>
</feature>
<evidence type="ECO:0000256" key="4">
    <source>
        <dbReference type="ARBA" id="ARBA00009524"/>
    </source>
</evidence>
<evidence type="ECO:0000256" key="7">
    <source>
        <dbReference type="ARBA" id="ARBA00022840"/>
    </source>
</evidence>
<dbReference type="InterPro" id="IPR029056">
    <property type="entry name" value="Ribokinase-like"/>
</dbReference>
<evidence type="ECO:0000259" key="21">
    <source>
        <dbReference type="PROSITE" id="PS51383"/>
    </source>
</evidence>
<evidence type="ECO:0000256" key="11">
    <source>
        <dbReference type="ARBA" id="ARBA00023235"/>
    </source>
</evidence>
<dbReference type="EMBL" id="BNAL01000017">
    <property type="protein sequence ID" value="GHG03540.1"/>
    <property type="molecule type" value="Genomic_DNA"/>
</dbReference>
<dbReference type="NCBIfam" id="TIGR00196">
    <property type="entry name" value="yjeF_cterm"/>
    <property type="match status" value="1"/>
</dbReference>
<dbReference type="Pfam" id="PF01256">
    <property type="entry name" value="Carb_kinase"/>
    <property type="match status" value="1"/>
</dbReference>
<comment type="function">
    <text evidence="17">Catalyzes the dehydration of the S-form of NAD(P)HX at the expense of ADP, which is converted to AMP. Together with NAD(P)HX epimerase, which catalyzes the epimerization of the S- and R-forms, the enzyme allows the repair of both epimers of NAD(P)HX, a damaged form of NAD(P)H that is a result of enzymatic or heat-dependent hydration.</text>
</comment>
<feature type="domain" description="YjeF C-terminal" evidence="21">
    <location>
        <begin position="225"/>
        <end position="485"/>
    </location>
</feature>
<comment type="subunit">
    <text evidence="17">Homotetramer.</text>
</comment>
<evidence type="ECO:0000259" key="22">
    <source>
        <dbReference type="PROSITE" id="PS51385"/>
    </source>
</evidence>
<protein>
    <recommendedName>
        <fullName evidence="19">Bifunctional NAD(P)H-hydrate repair enzyme</fullName>
    </recommendedName>
    <alternativeName>
        <fullName evidence="19">Nicotinamide nucleotide repair protein</fullName>
    </alternativeName>
    <domain>
        <recommendedName>
            <fullName evidence="19">ADP-dependent (S)-NAD(P)H-hydrate dehydratase</fullName>
            <ecNumber evidence="19">4.2.1.136</ecNumber>
        </recommendedName>
        <alternativeName>
            <fullName evidence="19">ADP-dependent NAD(P)HX dehydratase</fullName>
        </alternativeName>
    </domain>
    <domain>
        <recommendedName>
            <fullName evidence="19">NAD(P)H-hydrate epimerase</fullName>
            <ecNumber evidence="19">5.1.99.6</ecNumber>
        </recommendedName>
    </domain>
</protein>
<evidence type="ECO:0000256" key="10">
    <source>
        <dbReference type="ARBA" id="ARBA00023027"/>
    </source>
</evidence>
<dbReference type="CDD" id="cd01171">
    <property type="entry name" value="YXKO-related"/>
    <property type="match status" value="1"/>
</dbReference>
<dbReference type="HAMAP" id="MF_01966">
    <property type="entry name" value="NADHX_epimerase"/>
    <property type="match status" value="1"/>
</dbReference>
<evidence type="ECO:0000256" key="5">
    <source>
        <dbReference type="ARBA" id="ARBA00022723"/>
    </source>
</evidence>
<dbReference type="SUPFAM" id="SSF64153">
    <property type="entry name" value="YjeF N-terminal domain-like"/>
    <property type="match status" value="1"/>
</dbReference>
<dbReference type="Proteomes" id="UP000632154">
    <property type="component" value="Unassembled WGS sequence"/>
</dbReference>
<comment type="cofactor">
    <cofactor evidence="18 19">
        <name>K(+)</name>
        <dbReference type="ChEBI" id="CHEBI:29103"/>
    </cofactor>
    <text evidence="18 19">Binds 1 potassium ion per subunit.</text>
</comment>
<evidence type="ECO:0000256" key="14">
    <source>
        <dbReference type="ARBA" id="ARBA00025153"/>
    </source>
</evidence>
<dbReference type="RefSeq" id="WP_189643066.1">
    <property type="nucleotide sequence ID" value="NZ_BNAL01000017.1"/>
</dbReference>
<evidence type="ECO:0000256" key="8">
    <source>
        <dbReference type="ARBA" id="ARBA00022857"/>
    </source>
</evidence>
<feature type="binding site" evidence="18">
    <location>
        <begin position="126"/>
        <end position="132"/>
    </location>
    <ligand>
        <name>(6S)-NADPHX</name>
        <dbReference type="ChEBI" id="CHEBI:64076"/>
    </ligand>
</feature>
<comment type="similarity">
    <text evidence="4 19">In the C-terminal section; belongs to the NnrD/CARKD family.</text>
</comment>
<comment type="caution">
    <text evidence="23">The sequence shown here is derived from an EMBL/GenBank/DDBJ whole genome shotgun (WGS) entry which is preliminary data.</text>
</comment>
<dbReference type="EC" id="5.1.99.6" evidence="19"/>
<dbReference type="InterPro" id="IPR000631">
    <property type="entry name" value="CARKD"/>
</dbReference>
<dbReference type="EC" id="4.2.1.136" evidence="19"/>
<keyword evidence="9 18" id="KW-0630">Potassium</keyword>
<keyword evidence="11 18" id="KW-0413">Isomerase</keyword>
<comment type="cofactor">
    <cofactor evidence="17">
        <name>Mg(2+)</name>
        <dbReference type="ChEBI" id="CHEBI:18420"/>
    </cofactor>
</comment>
<evidence type="ECO:0000256" key="6">
    <source>
        <dbReference type="ARBA" id="ARBA00022741"/>
    </source>
</evidence>
<dbReference type="InterPro" id="IPR036652">
    <property type="entry name" value="YjeF_N_dom_sf"/>
</dbReference>
<evidence type="ECO:0000256" key="2">
    <source>
        <dbReference type="ARBA" id="ARBA00000909"/>
    </source>
</evidence>
<keyword evidence="10 17" id="KW-0520">NAD</keyword>
<evidence type="ECO:0000256" key="9">
    <source>
        <dbReference type="ARBA" id="ARBA00022958"/>
    </source>
</evidence>
<dbReference type="Gene3D" id="3.40.50.10260">
    <property type="entry name" value="YjeF N-terminal domain"/>
    <property type="match status" value="1"/>
</dbReference>
<dbReference type="SUPFAM" id="SSF53613">
    <property type="entry name" value="Ribokinase-like"/>
    <property type="match status" value="1"/>
</dbReference>
<comment type="similarity">
    <text evidence="3 19">In the N-terminal section; belongs to the NnrE/AIBP family.</text>
</comment>
<feature type="binding site" evidence="17">
    <location>
        <position position="361"/>
    </location>
    <ligand>
        <name>(6S)-NADPHX</name>
        <dbReference type="ChEBI" id="CHEBI:64076"/>
    </ligand>
</feature>
<organism evidence="23 24">
    <name type="scientific">Deinococcus piscis</name>
    <dbReference type="NCBI Taxonomy" id="394230"/>
    <lineage>
        <taxon>Bacteria</taxon>
        <taxon>Thermotogati</taxon>
        <taxon>Deinococcota</taxon>
        <taxon>Deinococci</taxon>
        <taxon>Deinococcales</taxon>
        <taxon>Deinococcaceae</taxon>
        <taxon>Deinococcus</taxon>
    </lineage>
</organism>